<gene>
    <name evidence="1" type="ORF">RRG08_038624</name>
</gene>
<dbReference type="AlphaFoldDB" id="A0AAE0YLR1"/>
<protein>
    <submittedName>
        <fullName evidence="1">Uncharacterized protein</fullName>
    </submittedName>
</protein>
<proteinExistence type="predicted"/>
<sequence>MDIPDYVPTLTTSPEGLRLSHASAISEDLGGVKCPFYRVLALKQHCDVTNQGQLCRSFFQSLEDIFNFRLRIEHRHPLMIHLGSVPTSAS</sequence>
<dbReference type="Proteomes" id="UP001283361">
    <property type="component" value="Unassembled WGS sequence"/>
</dbReference>
<comment type="caution">
    <text evidence="1">The sequence shown here is derived from an EMBL/GenBank/DDBJ whole genome shotgun (WGS) entry which is preliminary data.</text>
</comment>
<accession>A0AAE0YLR1</accession>
<dbReference type="EMBL" id="JAWDGP010005950">
    <property type="protein sequence ID" value="KAK3749238.1"/>
    <property type="molecule type" value="Genomic_DNA"/>
</dbReference>
<keyword evidence="2" id="KW-1185">Reference proteome</keyword>
<reference evidence="1" key="1">
    <citation type="journal article" date="2023" name="G3 (Bethesda)">
        <title>A reference genome for the long-term kleptoplast-retaining sea slug Elysia crispata morphotype clarki.</title>
        <authorList>
            <person name="Eastman K.E."/>
            <person name="Pendleton A.L."/>
            <person name="Shaikh M.A."/>
            <person name="Suttiyut T."/>
            <person name="Ogas R."/>
            <person name="Tomko P."/>
            <person name="Gavelis G."/>
            <person name="Widhalm J.R."/>
            <person name="Wisecaver J.H."/>
        </authorList>
    </citation>
    <scope>NUCLEOTIDE SEQUENCE</scope>
    <source>
        <strain evidence="1">ECLA1</strain>
    </source>
</reference>
<organism evidence="1 2">
    <name type="scientific">Elysia crispata</name>
    <name type="common">lettuce slug</name>
    <dbReference type="NCBI Taxonomy" id="231223"/>
    <lineage>
        <taxon>Eukaryota</taxon>
        <taxon>Metazoa</taxon>
        <taxon>Spiralia</taxon>
        <taxon>Lophotrochozoa</taxon>
        <taxon>Mollusca</taxon>
        <taxon>Gastropoda</taxon>
        <taxon>Heterobranchia</taxon>
        <taxon>Euthyneura</taxon>
        <taxon>Panpulmonata</taxon>
        <taxon>Sacoglossa</taxon>
        <taxon>Placobranchoidea</taxon>
        <taxon>Plakobranchidae</taxon>
        <taxon>Elysia</taxon>
    </lineage>
</organism>
<evidence type="ECO:0000313" key="2">
    <source>
        <dbReference type="Proteomes" id="UP001283361"/>
    </source>
</evidence>
<evidence type="ECO:0000313" key="1">
    <source>
        <dbReference type="EMBL" id="KAK3749238.1"/>
    </source>
</evidence>
<name>A0AAE0YLR1_9GAST</name>